<feature type="transmembrane region" description="Helical" evidence="1">
    <location>
        <begin position="389"/>
        <end position="407"/>
    </location>
</feature>
<keyword evidence="1" id="KW-0472">Membrane</keyword>
<dbReference type="Proteomes" id="UP000006176">
    <property type="component" value="Chromosome"/>
</dbReference>
<feature type="transmembrane region" description="Helical" evidence="1">
    <location>
        <begin position="139"/>
        <end position="165"/>
    </location>
</feature>
<dbReference type="PANTHER" id="PTHR34219">
    <property type="entry name" value="IRON-REGULATED INNER MEMBRANE PROTEIN-RELATED"/>
    <property type="match status" value="1"/>
</dbReference>
<keyword evidence="3" id="KW-1185">Reference proteome</keyword>
<dbReference type="HOGENOM" id="CLU_521701_0_0_7"/>
<feature type="transmembrane region" description="Helical" evidence="1">
    <location>
        <begin position="450"/>
        <end position="468"/>
    </location>
</feature>
<evidence type="ECO:0000313" key="3">
    <source>
        <dbReference type="Proteomes" id="UP000006176"/>
    </source>
</evidence>
<reference evidence="2 3" key="1">
    <citation type="submission" date="2012-06" db="EMBL/GenBank/DDBJ databases">
        <title>Complete sequence of Sulfurospirillum barnesii SES-3.</title>
        <authorList>
            <consortium name="US DOE Joint Genome Institute"/>
            <person name="Lucas S."/>
            <person name="Han J."/>
            <person name="Lapidus A."/>
            <person name="Cheng J.-F."/>
            <person name="Goodwin L."/>
            <person name="Pitluck S."/>
            <person name="Peters L."/>
            <person name="Ovchinnikova G."/>
            <person name="Lu M."/>
            <person name="Detter J.C."/>
            <person name="Han C."/>
            <person name="Tapia R."/>
            <person name="Land M."/>
            <person name="Hauser L."/>
            <person name="Kyrpides N."/>
            <person name="Ivanova N."/>
            <person name="Pagani I."/>
            <person name="Stolz J."/>
            <person name="Arkin A."/>
            <person name="Dehal P."/>
            <person name="Oremland R."/>
            <person name="Saltikov C."/>
            <person name="Basu P."/>
            <person name="Hollibaugh J."/>
            <person name="Newman D."/>
            <person name="Stolyar S."/>
            <person name="Hazen T."/>
            <person name="Woyke T."/>
        </authorList>
    </citation>
    <scope>NUCLEOTIDE SEQUENCE [LARGE SCALE GENOMIC DNA]</scope>
    <source>
        <strain evidence="3">ATCC 700032 / DSM 10660 / SES-3</strain>
    </source>
</reference>
<dbReference type="InterPro" id="IPR005625">
    <property type="entry name" value="PepSY-ass_TM"/>
</dbReference>
<dbReference type="PANTHER" id="PTHR34219:SF3">
    <property type="entry name" value="BLL7967 PROTEIN"/>
    <property type="match status" value="1"/>
</dbReference>
<dbReference type="STRING" id="760154.Sulba_2000"/>
<dbReference type="AlphaFoldDB" id="I3XZA5"/>
<keyword evidence="1" id="KW-0812">Transmembrane</keyword>
<evidence type="ECO:0008006" key="4">
    <source>
        <dbReference type="Google" id="ProtNLM"/>
    </source>
</evidence>
<organism evidence="2 3">
    <name type="scientific">Sulfurospirillum barnesii (strain ATCC 700032 / DSM 10660 / SES-3)</name>
    <dbReference type="NCBI Taxonomy" id="760154"/>
    <lineage>
        <taxon>Bacteria</taxon>
        <taxon>Pseudomonadati</taxon>
        <taxon>Campylobacterota</taxon>
        <taxon>Epsilonproteobacteria</taxon>
        <taxon>Campylobacterales</taxon>
        <taxon>Sulfurospirillaceae</taxon>
        <taxon>Sulfurospirillum</taxon>
    </lineage>
</organism>
<feature type="transmembrane region" description="Helical" evidence="1">
    <location>
        <begin position="480"/>
        <end position="503"/>
    </location>
</feature>
<accession>I3XZA5</accession>
<sequence>MEEAKKIFKQRLRRIHVAVGINVSLLLYVSVFFGIFAILLPFIQVWEKPSRHYAMPNIENVDYSAMIDSVLGDPDYPQINGITINLPGSMHDPALRISTMFMKTKVFNPNTTQEVENEDEQSQLAMFLNGMHYGRPFKLFGYIVFGLMAVATMFLLIGGLMLIWKVSYKNSGKNAQSRFSKWHRKIFTWVFPPFIIITLTGALMNIGYTTSAPMTFLASKGETFNTWKLVGPILYPSLERIEKKHDRVSMLSMNEILEHAKAAMPEVSIQKITLSNWKDSRAQAKVEGYNPYMPFLNGISNLPSVTLSGVDGRVLHQHKVMDKHWSGLFYEAMFFLHFLFGVDIFTRLLMAILMVFAGGALGFGVLLYMEKEARKFPQNIPVYHWFGKLSLAVMVGVFPATGLLFALQWSLPFELSDRFLWQKGAFALMWLATLTWAFYRLSSYQAAKEFLKLGGILFLIAPLMHFYNSGFSPLRLWNEGMISILSVDCGLFVLGSILLLIGFKLPQERAKVMAFWTQKF</sequence>
<protein>
    <recommendedName>
        <fullName evidence="4">Iron-regulated membrane protein</fullName>
    </recommendedName>
</protein>
<feature type="transmembrane region" description="Helical" evidence="1">
    <location>
        <begin position="186"/>
        <end position="208"/>
    </location>
</feature>
<evidence type="ECO:0000256" key="1">
    <source>
        <dbReference type="SAM" id="Phobius"/>
    </source>
</evidence>
<feature type="transmembrane region" description="Helical" evidence="1">
    <location>
        <begin position="419"/>
        <end position="438"/>
    </location>
</feature>
<dbReference type="eggNOG" id="COG3182">
    <property type="taxonomic scope" value="Bacteria"/>
</dbReference>
<feature type="transmembrane region" description="Helical" evidence="1">
    <location>
        <begin position="21"/>
        <end position="43"/>
    </location>
</feature>
<dbReference type="Pfam" id="PF03929">
    <property type="entry name" value="PepSY_TM"/>
    <property type="match status" value="1"/>
</dbReference>
<keyword evidence="1" id="KW-1133">Transmembrane helix</keyword>
<evidence type="ECO:0000313" key="2">
    <source>
        <dbReference type="EMBL" id="AFL69279.1"/>
    </source>
</evidence>
<feature type="transmembrane region" description="Helical" evidence="1">
    <location>
        <begin position="344"/>
        <end position="368"/>
    </location>
</feature>
<proteinExistence type="predicted"/>
<dbReference type="PATRIC" id="fig|760154.4.peg.1997"/>
<gene>
    <name evidence="2" type="ordered locus">Sulba_2000</name>
</gene>
<dbReference type="KEGG" id="sba:Sulba_2000"/>
<dbReference type="OrthoDB" id="5346393at2"/>
<dbReference type="RefSeq" id="WP_014770154.1">
    <property type="nucleotide sequence ID" value="NC_018002.1"/>
</dbReference>
<name>I3XZA5_SULBS</name>
<dbReference type="EMBL" id="CP003333">
    <property type="protein sequence ID" value="AFL69279.1"/>
    <property type="molecule type" value="Genomic_DNA"/>
</dbReference>